<proteinExistence type="predicted"/>
<dbReference type="eggNOG" id="COG2814">
    <property type="taxonomic scope" value="Bacteria"/>
</dbReference>
<feature type="transmembrane region" description="Helical" evidence="4">
    <location>
        <begin position="56"/>
        <end position="76"/>
    </location>
</feature>
<dbReference type="PATRIC" id="fig|391937.3.peg.535"/>
<name>K2LSF1_9HYPH</name>
<dbReference type="InterPro" id="IPR036259">
    <property type="entry name" value="MFS_trans_sf"/>
</dbReference>
<dbReference type="AlphaFoldDB" id="K2LSF1"/>
<dbReference type="PANTHER" id="PTHR11360:SF284">
    <property type="entry name" value="EG:103B4.3 PROTEIN-RELATED"/>
    <property type="match status" value="1"/>
</dbReference>
<keyword evidence="1 4" id="KW-0812">Transmembrane</keyword>
<reference evidence="6 7" key="1">
    <citation type="journal article" date="2012" name="J. Bacteriol.">
        <title>Genome Sequence of Nitratireductor pacificus Type Strain pht-3B.</title>
        <authorList>
            <person name="Lai Q."/>
            <person name="Li G."/>
            <person name="Shao Z."/>
        </authorList>
    </citation>
    <scope>NUCLEOTIDE SEQUENCE [LARGE SCALE GENOMIC DNA]</scope>
    <source>
        <strain evidence="7">pht-3B</strain>
    </source>
</reference>
<dbReference type="InterPro" id="IPR011701">
    <property type="entry name" value="MFS"/>
</dbReference>
<feature type="transmembrane region" description="Helical" evidence="4">
    <location>
        <begin position="320"/>
        <end position="342"/>
    </location>
</feature>
<feature type="transmembrane region" description="Helical" evidence="4">
    <location>
        <begin position="354"/>
        <end position="377"/>
    </location>
</feature>
<dbReference type="PROSITE" id="PS50850">
    <property type="entry name" value="MFS"/>
    <property type="match status" value="1"/>
</dbReference>
<feature type="transmembrane region" description="Helical" evidence="4">
    <location>
        <begin position="296"/>
        <end position="314"/>
    </location>
</feature>
<evidence type="ECO:0000313" key="7">
    <source>
        <dbReference type="Proteomes" id="UP000006786"/>
    </source>
</evidence>
<dbReference type="OrthoDB" id="9796632at2"/>
<feature type="transmembrane region" description="Helical" evidence="4">
    <location>
        <begin position="83"/>
        <end position="102"/>
    </location>
</feature>
<evidence type="ECO:0000256" key="2">
    <source>
        <dbReference type="ARBA" id="ARBA00022989"/>
    </source>
</evidence>
<comment type="caution">
    <text evidence="6">The sequence shown here is derived from an EMBL/GenBank/DDBJ whole genome shotgun (WGS) entry which is preliminary data.</text>
</comment>
<keyword evidence="2 4" id="KW-1133">Transmembrane helix</keyword>
<feature type="transmembrane region" description="Helical" evidence="4">
    <location>
        <begin position="383"/>
        <end position="405"/>
    </location>
</feature>
<dbReference type="InterPro" id="IPR050327">
    <property type="entry name" value="Proton-linked_MCT"/>
</dbReference>
<dbReference type="InterPro" id="IPR020846">
    <property type="entry name" value="MFS_dom"/>
</dbReference>
<dbReference type="GO" id="GO:0022857">
    <property type="term" value="F:transmembrane transporter activity"/>
    <property type="evidence" value="ECO:0007669"/>
    <property type="project" value="InterPro"/>
</dbReference>
<evidence type="ECO:0000259" key="5">
    <source>
        <dbReference type="PROSITE" id="PS50850"/>
    </source>
</evidence>
<evidence type="ECO:0000256" key="1">
    <source>
        <dbReference type="ARBA" id="ARBA00022692"/>
    </source>
</evidence>
<sequence length="421" mass="43928">MSSISIGSRSGIFYGWFVVAAAFTVTLLGFGSAYTFSAFFEPLQREFSASRGSTSLVFSLAGFLYFGIGVVSGPLSDRIGSRALAVIGMVLLGGGLALAGAARSLTEVYLAYGLGVGLGVGLSYVPVLGTVQRWFTRRRGFASGIAVSGIGVGTLVMPPLASWLIGLLDWRTSYFLLGGLAAAIGAGMSFLIIDDPRDRGVAPDGDPILSRQDPTPPQGASIGDAVRSPRFIALYVACLLCSFGVFVPFAHLVPYALDHGIPKASAVLIFGAIGVGSTAGRFLLGDLADRLGRQASLLVMFVGMALAMGVWALSTQAWQLTMFALVYGLFYGGWVALLPTVVMDDFGGRNVSGIIGILYTSVAFGTLAGPSAAGLAFDLTQSYTLPLLASVCANVASACIVAVAYRSVMFRKKVPSDRLDR</sequence>
<keyword evidence="3 4" id="KW-0472">Membrane</keyword>
<evidence type="ECO:0000256" key="3">
    <source>
        <dbReference type="ARBA" id="ARBA00023136"/>
    </source>
</evidence>
<feature type="transmembrane region" description="Helical" evidence="4">
    <location>
        <begin position="264"/>
        <end position="284"/>
    </location>
</feature>
<dbReference type="RefSeq" id="WP_008593850.1">
    <property type="nucleotide sequence ID" value="NZ_AMRM01000002.1"/>
</dbReference>
<evidence type="ECO:0000313" key="6">
    <source>
        <dbReference type="EMBL" id="EKF20634.1"/>
    </source>
</evidence>
<protein>
    <submittedName>
        <fullName evidence="6">Major facilitator superfamily protein</fullName>
    </submittedName>
</protein>
<accession>K2LSF1</accession>
<evidence type="ECO:0000256" key="4">
    <source>
        <dbReference type="SAM" id="Phobius"/>
    </source>
</evidence>
<keyword evidence="7" id="KW-1185">Reference proteome</keyword>
<dbReference type="Gene3D" id="1.20.1250.20">
    <property type="entry name" value="MFS general substrate transporter like domains"/>
    <property type="match status" value="1"/>
</dbReference>
<organism evidence="6 7">
    <name type="scientific">Nitratireductor pacificus pht-3B</name>
    <dbReference type="NCBI Taxonomy" id="391937"/>
    <lineage>
        <taxon>Bacteria</taxon>
        <taxon>Pseudomonadati</taxon>
        <taxon>Pseudomonadota</taxon>
        <taxon>Alphaproteobacteria</taxon>
        <taxon>Hyphomicrobiales</taxon>
        <taxon>Phyllobacteriaceae</taxon>
        <taxon>Nitratireductor</taxon>
    </lineage>
</organism>
<dbReference type="SUPFAM" id="SSF103473">
    <property type="entry name" value="MFS general substrate transporter"/>
    <property type="match status" value="1"/>
</dbReference>
<feature type="transmembrane region" description="Helical" evidence="4">
    <location>
        <begin position="231"/>
        <end position="252"/>
    </location>
</feature>
<feature type="transmembrane region" description="Helical" evidence="4">
    <location>
        <begin position="174"/>
        <end position="193"/>
    </location>
</feature>
<dbReference type="Pfam" id="PF07690">
    <property type="entry name" value="MFS_1"/>
    <property type="match status" value="1"/>
</dbReference>
<gene>
    <name evidence="6" type="ORF">NA2_02579</name>
</gene>
<feature type="transmembrane region" description="Helical" evidence="4">
    <location>
        <begin position="141"/>
        <end position="168"/>
    </location>
</feature>
<dbReference type="PANTHER" id="PTHR11360">
    <property type="entry name" value="MONOCARBOXYLATE TRANSPORTER"/>
    <property type="match status" value="1"/>
</dbReference>
<dbReference type="STRING" id="391937.NA2_02579"/>
<dbReference type="EMBL" id="AMRM01000002">
    <property type="protein sequence ID" value="EKF20634.1"/>
    <property type="molecule type" value="Genomic_DNA"/>
</dbReference>
<feature type="transmembrane region" description="Helical" evidence="4">
    <location>
        <begin position="12"/>
        <end position="36"/>
    </location>
</feature>
<feature type="domain" description="Major facilitator superfamily (MFS) profile" evidence="5">
    <location>
        <begin position="17"/>
        <end position="414"/>
    </location>
</feature>
<feature type="transmembrane region" description="Helical" evidence="4">
    <location>
        <begin position="108"/>
        <end position="129"/>
    </location>
</feature>
<dbReference type="Proteomes" id="UP000006786">
    <property type="component" value="Unassembled WGS sequence"/>
</dbReference>